<keyword evidence="1" id="KW-0812">Transmembrane</keyword>
<evidence type="ECO:0000313" key="4">
    <source>
        <dbReference type="EMBL" id="EWH14410.1"/>
    </source>
</evidence>
<comment type="caution">
    <text evidence="4">The sequence shown here is derived from an EMBL/GenBank/DDBJ whole genome shotgun (WGS) entry which is preliminary data.</text>
</comment>
<keyword evidence="1" id="KW-1133">Transmembrane helix</keyword>
<dbReference type="InterPro" id="IPR012373">
    <property type="entry name" value="Ferrdict_sens_TM"/>
</dbReference>
<dbReference type="InterPro" id="IPR032508">
    <property type="entry name" value="FecR_C"/>
</dbReference>
<reference evidence="4 5" key="1">
    <citation type="journal article" date="2014" name="Genome Announc.">
        <title>Draft Genome Sequence of the Carrageenan-Degrading Bacterium Cellulophaga sp. Strain KL-A, Isolated from Decaying Marine Algae.</title>
        <authorList>
            <person name="Shan D."/>
            <person name="Ying J."/>
            <person name="Li X."/>
            <person name="Gao Z."/>
            <person name="Wei G."/>
            <person name="Shao Z."/>
        </authorList>
    </citation>
    <scope>NUCLEOTIDE SEQUENCE [LARGE SCALE GENOMIC DNA]</scope>
    <source>
        <strain evidence="4 5">KL-A</strain>
    </source>
</reference>
<evidence type="ECO:0000256" key="1">
    <source>
        <dbReference type="SAM" id="Phobius"/>
    </source>
</evidence>
<evidence type="ECO:0000313" key="5">
    <source>
        <dbReference type="Proteomes" id="UP000019275"/>
    </source>
</evidence>
<dbReference type="InterPro" id="IPR006860">
    <property type="entry name" value="FecR"/>
</dbReference>
<gene>
    <name evidence="4" type="ORF">KLA_05296</name>
</gene>
<dbReference type="Pfam" id="PF16344">
    <property type="entry name" value="FecR_C"/>
    <property type="match status" value="1"/>
</dbReference>
<dbReference type="Pfam" id="PF04773">
    <property type="entry name" value="FecR"/>
    <property type="match status" value="1"/>
</dbReference>
<feature type="domain" description="Protein FecR C-terminal" evidence="3">
    <location>
        <begin position="321"/>
        <end position="390"/>
    </location>
</feature>
<feature type="domain" description="FecR protein" evidence="2">
    <location>
        <begin position="181"/>
        <end position="276"/>
    </location>
</feature>
<keyword evidence="5" id="KW-1185">Reference proteome</keyword>
<evidence type="ECO:0000259" key="2">
    <source>
        <dbReference type="Pfam" id="PF04773"/>
    </source>
</evidence>
<organism evidence="4 5">
    <name type="scientific">Cellulophaga geojensis KL-A</name>
    <dbReference type="NCBI Taxonomy" id="1328323"/>
    <lineage>
        <taxon>Bacteria</taxon>
        <taxon>Pseudomonadati</taxon>
        <taxon>Bacteroidota</taxon>
        <taxon>Flavobacteriia</taxon>
        <taxon>Flavobacteriales</taxon>
        <taxon>Flavobacteriaceae</taxon>
        <taxon>Cellulophaga</taxon>
    </lineage>
</organism>
<evidence type="ECO:0000259" key="3">
    <source>
        <dbReference type="Pfam" id="PF16344"/>
    </source>
</evidence>
<dbReference type="EMBL" id="ARZX01000004">
    <property type="protein sequence ID" value="EWH14410.1"/>
    <property type="molecule type" value="Genomic_DNA"/>
</dbReference>
<proteinExistence type="predicted"/>
<feature type="transmembrane region" description="Helical" evidence="1">
    <location>
        <begin position="87"/>
        <end position="106"/>
    </location>
</feature>
<dbReference type="PANTHER" id="PTHR30273:SF2">
    <property type="entry name" value="PROTEIN FECR"/>
    <property type="match status" value="1"/>
</dbReference>
<name>A0ABN0RRF7_9FLAO</name>
<keyword evidence="1" id="KW-0472">Membrane</keyword>
<dbReference type="Proteomes" id="UP000019275">
    <property type="component" value="Unassembled WGS sequence"/>
</dbReference>
<dbReference type="PANTHER" id="PTHR30273">
    <property type="entry name" value="PERIPLASMIC SIGNAL SENSOR AND SIGMA FACTOR ACTIVATOR FECR-RELATED"/>
    <property type="match status" value="1"/>
</dbReference>
<dbReference type="RefSeq" id="WP_013622007.1">
    <property type="nucleotide sequence ID" value="NZ_ARZX01000004.1"/>
</dbReference>
<dbReference type="Gene3D" id="3.55.50.30">
    <property type="match status" value="1"/>
</dbReference>
<accession>A0ABN0RRF7</accession>
<protein>
    <submittedName>
        <fullName evidence="4">Anti-FecI sigma factor FecR</fullName>
    </submittedName>
</protein>
<dbReference type="Gene3D" id="2.60.120.1440">
    <property type="match status" value="1"/>
</dbReference>
<sequence>MKKKITKLDKLIAKYLTRESTKKELDGLEELLNNDLNNEKFLKEYIKINVVSDYVLQKFNTEKARQQLLDTIKEDKKKAKQAKIFTLIKYSTAAAVAVLVMSGIFFKTSLFNKTGAEPVQVSHNIKVGSNKATLSLEDGSLVVLENGKEVNVGKAKSNGKELKYTAGRKKGKTIYNSLTIPRGGEYALQLSDGTKVWLNSETKIKYPVYFKKGMSRSVELVYGEAYFDVSPSENHNGDGFNVVTNQQNIAVLGTEFNIKAYKNENFIYSTLVEGRIMLENGSYKADMQPGQQAVIANGIAEKVEVYNVNVENEIAWRKGNFNFKNKSLIEITKVLSRWYDVDFVIENKDLENINFKGVLGKTQDIETILQIIKNTSNINAYEIKNRIIYIK</sequence>